<proteinExistence type="predicted"/>
<evidence type="ECO:0000313" key="1">
    <source>
        <dbReference type="EMBL" id="CAI9714989.1"/>
    </source>
</evidence>
<dbReference type="EMBL" id="OX597814">
    <property type="protein sequence ID" value="CAI9714989.1"/>
    <property type="molecule type" value="Genomic_DNA"/>
</dbReference>
<gene>
    <name evidence="1" type="ORF">OCTVUL_1B016804</name>
</gene>
<organism evidence="1 2">
    <name type="scientific">Octopus vulgaris</name>
    <name type="common">Common octopus</name>
    <dbReference type="NCBI Taxonomy" id="6645"/>
    <lineage>
        <taxon>Eukaryota</taxon>
        <taxon>Metazoa</taxon>
        <taxon>Spiralia</taxon>
        <taxon>Lophotrochozoa</taxon>
        <taxon>Mollusca</taxon>
        <taxon>Cephalopoda</taxon>
        <taxon>Coleoidea</taxon>
        <taxon>Octopodiformes</taxon>
        <taxon>Octopoda</taxon>
        <taxon>Incirrata</taxon>
        <taxon>Octopodidae</taxon>
        <taxon>Octopus</taxon>
    </lineage>
</organism>
<protein>
    <submittedName>
        <fullName evidence="1">Uncharacterized protein</fullName>
    </submittedName>
</protein>
<dbReference type="AlphaFoldDB" id="A0AA36AG85"/>
<name>A0AA36AG85_OCTVU</name>
<evidence type="ECO:0000313" key="2">
    <source>
        <dbReference type="Proteomes" id="UP001162480"/>
    </source>
</evidence>
<accession>A0AA36AG85</accession>
<dbReference type="Proteomes" id="UP001162480">
    <property type="component" value="Chromosome 1"/>
</dbReference>
<reference evidence="1" key="1">
    <citation type="submission" date="2023-08" db="EMBL/GenBank/DDBJ databases">
        <authorList>
            <person name="Alioto T."/>
            <person name="Alioto T."/>
            <person name="Gomez Garrido J."/>
        </authorList>
    </citation>
    <scope>NUCLEOTIDE SEQUENCE</scope>
</reference>
<sequence length="110" mass="11997">MQCVERKTSKLVHYQNDVVAVIVVAAVVVNGAVDAAGAVDFGEVLICDGNSDISLAHTAIMVNSPAELKNAIYRSCLQIVNVKTENEKLHCFFTSIAEVDIEKRFQRSES</sequence>
<keyword evidence="2" id="KW-1185">Reference proteome</keyword>